<accession>A0AAD4GXS4</accession>
<sequence>MTVTEINSHVFLFVPFAFEEFRNVTSKNTPTVFDFWASGCGRCKAVAPIFEEASNGVNGAEFYKLNVDMVPDAAQEVGVYAMPTFMVFKDGAKLNEVVGANSAKLHQLVEQAPSL</sequence>
<dbReference type="CDD" id="cd02947">
    <property type="entry name" value="TRX_family"/>
    <property type="match status" value="1"/>
</dbReference>
<dbReference type="EMBL" id="VCAU01000005">
    <property type="protein sequence ID" value="KAF9894134.1"/>
    <property type="molecule type" value="Genomic_DNA"/>
</dbReference>
<evidence type="ECO:0000256" key="2">
    <source>
        <dbReference type="ARBA" id="ARBA00023157"/>
    </source>
</evidence>
<dbReference type="Proteomes" id="UP001194746">
    <property type="component" value="Unassembled WGS sequence"/>
</dbReference>
<evidence type="ECO:0000256" key="1">
    <source>
        <dbReference type="ARBA" id="ARBA00008987"/>
    </source>
</evidence>
<evidence type="ECO:0000313" key="4">
    <source>
        <dbReference type="EMBL" id="KAF9894134.1"/>
    </source>
</evidence>
<proteinExistence type="inferred from homology"/>
<evidence type="ECO:0000259" key="3">
    <source>
        <dbReference type="PROSITE" id="PS51352"/>
    </source>
</evidence>
<protein>
    <recommendedName>
        <fullName evidence="3">Thioredoxin domain-containing protein</fullName>
    </recommendedName>
</protein>
<dbReference type="InterPro" id="IPR013766">
    <property type="entry name" value="Thioredoxin_domain"/>
</dbReference>
<organism evidence="4 5">
    <name type="scientific">Aspergillus nanangensis</name>
    <dbReference type="NCBI Taxonomy" id="2582783"/>
    <lineage>
        <taxon>Eukaryota</taxon>
        <taxon>Fungi</taxon>
        <taxon>Dikarya</taxon>
        <taxon>Ascomycota</taxon>
        <taxon>Pezizomycotina</taxon>
        <taxon>Eurotiomycetes</taxon>
        <taxon>Eurotiomycetidae</taxon>
        <taxon>Eurotiales</taxon>
        <taxon>Aspergillaceae</taxon>
        <taxon>Aspergillus</taxon>
        <taxon>Aspergillus subgen. Circumdati</taxon>
    </lineage>
</organism>
<keyword evidence="5" id="KW-1185">Reference proteome</keyword>
<dbReference type="PANTHER" id="PTHR46115">
    <property type="entry name" value="THIOREDOXIN-LIKE PROTEIN 1"/>
    <property type="match status" value="1"/>
</dbReference>
<comment type="caution">
    <text evidence="4">The sequence shown here is derived from an EMBL/GenBank/DDBJ whole genome shotgun (WGS) entry which is preliminary data.</text>
</comment>
<gene>
    <name evidence="4" type="ORF">FE257_009107</name>
</gene>
<name>A0AAD4GXS4_ASPNN</name>
<reference evidence="4" key="1">
    <citation type="journal article" date="2019" name="Beilstein J. Org. Chem.">
        <title>Nanangenines: drimane sesquiterpenoids as the dominant metabolite cohort of a novel Australian fungus, Aspergillus nanangensis.</title>
        <authorList>
            <person name="Lacey H.J."/>
            <person name="Gilchrist C.L.M."/>
            <person name="Crombie A."/>
            <person name="Kalaitzis J.A."/>
            <person name="Vuong D."/>
            <person name="Rutledge P.J."/>
            <person name="Turner P."/>
            <person name="Pitt J.I."/>
            <person name="Lacey E."/>
            <person name="Chooi Y.H."/>
            <person name="Piggott A.M."/>
        </authorList>
    </citation>
    <scope>NUCLEOTIDE SEQUENCE</scope>
    <source>
        <strain evidence="4">MST-FP2251</strain>
    </source>
</reference>
<reference evidence="4" key="2">
    <citation type="submission" date="2020-02" db="EMBL/GenBank/DDBJ databases">
        <authorList>
            <person name="Gilchrist C.L.M."/>
            <person name="Chooi Y.-H."/>
        </authorList>
    </citation>
    <scope>NUCLEOTIDE SEQUENCE</scope>
    <source>
        <strain evidence="4">MST-FP2251</strain>
    </source>
</reference>
<dbReference type="PROSITE" id="PS51352">
    <property type="entry name" value="THIOREDOXIN_2"/>
    <property type="match status" value="1"/>
</dbReference>
<dbReference type="InterPro" id="IPR036249">
    <property type="entry name" value="Thioredoxin-like_sf"/>
</dbReference>
<dbReference type="SUPFAM" id="SSF52833">
    <property type="entry name" value="Thioredoxin-like"/>
    <property type="match status" value="1"/>
</dbReference>
<evidence type="ECO:0000313" key="5">
    <source>
        <dbReference type="Proteomes" id="UP001194746"/>
    </source>
</evidence>
<dbReference type="Pfam" id="PF00085">
    <property type="entry name" value="Thioredoxin"/>
    <property type="match status" value="1"/>
</dbReference>
<dbReference type="AlphaFoldDB" id="A0AAD4GXS4"/>
<dbReference type="Gene3D" id="3.40.30.10">
    <property type="entry name" value="Glutaredoxin"/>
    <property type="match status" value="1"/>
</dbReference>
<feature type="domain" description="Thioredoxin" evidence="3">
    <location>
        <begin position="1"/>
        <end position="114"/>
    </location>
</feature>
<comment type="similarity">
    <text evidence="1">Belongs to the thioredoxin family.</text>
</comment>
<keyword evidence="2" id="KW-1015">Disulfide bond</keyword>